<dbReference type="STRING" id="425265.A8Q166"/>
<sequence>MVDEHTAVLVIGIGGPTNSGKSTLAKNLKAILDPTGEDASPIVSVDLLHQDDFCPPKDQIPWNEKWQVQDWDTPQGSSDYSRLERVIQYMRVHKKLPADFQSFEYRRSNYTCTLDATELAKQRKRFHEELHGQTLRASRDGQQAPRIAILLVEGFLLYYSVAVRKLLDVRLFLRISRATMHQRRMERANYVLDDGEVWEDPPFYFDEIVWPAYMKASSHMFENGDVERGAPIVPSGHGFISQDGGPLRDLQVLEVEHCTKKQVTLAATDHIHAFLTK</sequence>
<proteinExistence type="predicted"/>
<evidence type="ECO:0000313" key="1">
    <source>
        <dbReference type="EMBL" id="EDP43529.1"/>
    </source>
</evidence>
<evidence type="ECO:0008006" key="3">
    <source>
        <dbReference type="Google" id="ProtNLM"/>
    </source>
</evidence>
<keyword evidence="2" id="KW-1185">Reference proteome</keyword>
<dbReference type="PANTHER" id="PTHR10285">
    <property type="entry name" value="URIDINE KINASE"/>
    <property type="match status" value="1"/>
</dbReference>
<dbReference type="AlphaFoldDB" id="A8Q166"/>
<gene>
    <name evidence="1" type="ORF">MGL_1742</name>
</gene>
<dbReference type="SUPFAM" id="SSF52540">
    <property type="entry name" value="P-loop containing nucleoside triphosphate hydrolases"/>
    <property type="match status" value="1"/>
</dbReference>
<dbReference type="FunCoup" id="A8Q166">
    <property type="interactions" value="181"/>
</dbReference>
<dbReference type="GeneID" id="5855050"/>
<dbReference type="OMA" id="FMSIPYE"/>
<dbReference type="KEGG" id="mgl:MGL_1742"/>
<dbReference type="RefSeq" id="XP_001730743.1">
    <property type="nucleotide sequence ID" value="XM_001730691.1"/>
</dbReference>
<dbReference type="CDD" id="cd02024">
    <property type="entry name" value="NRK1"/>
    <property type="match status" value="1"/>
</dbReference>
<name>A8Q166_MALGO</name>
<dbReference type="VEuPathDB" id="FungiDB:MGL_1742"/>
<dbReference type="Gene3D" id="3.40.50.300">
    <property type="entry name" value="P-loop containing nucleotide triphosphate hydrolases"/>
    <property type="match status" value="1"/>
</dbReference>
<reference evidence="1 2" key="1">
    <citation type="journal article" date="2007" name="Proc. Natl. Acad. Sci. U.S.A.">
        <title>Dandruff-associated Malassezia genomes reveal convergent and divergent virulence traits shared with plant and human fungal pathogens.</title>
        <authorList>
            <person name="Xu J."/>
            <person name="Saunders C.W."/>
            <person name="Hu P."/>
            <person name="Grant R.A."/>
            <person name="Boekhout T."/>
            <person name="Kuramae E.E."/>
            <person name="Kronstad J.W."/>
            <person name="Deangelis Y.M."/>
            <person name="Reeder N.L."/>
            <person name="Johnstone K.R."/>
            <person name="Leland M."/>
            <person name="Fieno A.M."/>
            <person name="Begley W.M."/>
            <person name="Sun Y."/>
            <person name="Lacey M.P."/>
            <person name="Chaudhary T."/>
            <person name="Keough T."/>
            <person name="Chu L."/>
            <person name="Sears R."/>
            <person name="Yuan B."/>
            <person name="Dawson T.L.Jr."/>
        </authorList>
    </citation>
    <scope>NUCLEOTIDE SEQUENCE [LARGE SCALE GENOMIC DNA]</scope>
    <source>
        <strain evidence="2">ATCC MYA-4612 / CBS 7966</strain>
    </source>
</reference>
<protein>
    <recommendedName>
        <fullName evidence="3">Phosphoribulokinase/uridine kinase domain-containing protein</fullName>
    </recommendedName>
</protein>
<evidence type="ECO:0000313" key="2">
    <source>
        <dbReference type="Proteomes" id="UP000008837"/>
    </source>
</evidence>
<dbReference type="EMBL" id="AAYY01000006">
    <property type="protein sequence ID" value="EDP43529.1"/>
    <property type="molecule type" value="Genomic_DNA"/>
</dbReference>
<comment type="caution">
    <text evidence="1">The sequence shown here is derived from an EMBL/GenBank/DDBJ whole genome shotgun (WGS) entry which is preliminary data.</text>
</comment>
<organism evidence="1 2">
    <name type="scientific">Malassezia globosa (strain ATCC MYA-4612 / CBS 7966)</name>
    <name type="common">Dandruff-associated fungus</name>
    <dbReference type="NCBI Taxonomy" id="425265"/>
    <lineage>
        <taxon>Eukaryota</taxon>
        <taxon>Fungi</taxon>
        <taxon>Dikarya</taxon>
        <taxon>Basidiomycota</taxon>
        <taxon>Ustilaginomycotina</taxon>
        <taxon>Malasseziomycetes</taxon>
        <taxon>Malasseziales</taxon>
        <taxon>Malasseziaceae</taxon>
        <taxon>Malassezia</taxon>
    </lineage>
</organism>
<dbReference type="InterPro" id="IPR027417">
    <property type="entry name" value="P-loop_NTPase"/>
</dbReference>
<dbReference type="InParanoid" id="A8Q166"/>
<accession>A8Q166</accession>
<dbReference type="Proteomes" id="UP000008837">
    <property type="component" value="Unassembled WGS sequence"/>
</dbReference>
<dbReference type="OrthoDB" id="10041966at2759"/>